<organism evidence="2 3">
    <name type="scientific">Mesorhabditis spiculigera</name>
    <dbReference type="NCBI Taxonomy" id="96644"/>
    <lineage>
        <taxon>Eukaryota</taxon>
        <taxon>Metazoa</taxon>
        <taxon>Ecdysozoa</taxon>
        <taxon>Nematoda</taxon>
        <taxon>Chromadorea</taxon>
        <taxon>Rhabditida</taxon>
        <taxon>Rhabditina</taxon>
        <taxon>Rhabditomorpha</taxon>
        <taxon>Rhabditoidea</taxon>
        <taxon>Rhabditidae</taxon>
        <taxon>Mesorhabditinae</taxon>
        <taxon>Mesorhabditis</taxon>
    </lineage>
</organism>
<evidence type="ECO:0000313" key="3">
    <source>
        <dbReference type="Proteomes" id="UP001177023"/>
    </source>
</evidence>
<evidence type="ECO:0000256" key="1">
    <source>
        <dbReference type="SAM" id="MobiDB-lite"/>
    </source>
</evidence>
<sequence length="309" mass="32351">MSSSQTASTDPNDFFEPIDMDTIATSVQCIPVTLAAWKELDQKRAGARRFGPAQLHTIFNTVTRALPAGENPIGRGRGRPSKRLPDVSLDKPTPPRQKRAKKSVERGAGDAPAVVVEPCNNNNNEAAVVDDQEIGPNTTVIPEHDNNPGNNNSQPDAPDTNDGVHVGDVAPSAALADVQGSDVPIPSNGEPEAENVELPSATVEDVQGSEDALENVVAADLPAPSNEASEGPDAELPAATVDDALGWDAIPASSEDDGFGANIELPPSTTDKENTQPPPSAVFEQHMLTDAEGNPLISCPFQPGYVPIV</sequence>
<proteinExistence type="predicted"/>
<accession>A0AA36C7Q8</accession>
<feature type="region of interest" description="Disordered" evidence="1">
    <location>
        <begin position="66"/>
        <end position="167"/>
    </location>
</feature>
<feature type="region of interest" description="Disordered" evidence="1">
    <location>
        <begin position="249"/>
        <end position="280"/>
    </location>
</feature>
<dbReference type="EMBL" id="CATQJA010000624">
    <property type="protein sequence ID" value="CAJ0562121.1"/>
    <property type="molecule type" value="Genomic_DNA"/>
</dbReference>
<protein>
    <submittedName>
        <fullName evidence="2">Uncharacterized protein</fullName>
    </submittedName>
</protein>
<keyword evidence="3" id="KW-1185">Reference proteome</keyword>
<evidence type="ECO:0000313" key="2">
    <source>
        <dbReference type="EMBL" id="CAJ0562121.1"/>
    </source>
</evidence>
<reference evidence="2" key="1">
    <citation type="submission" date="2023-06" db="EMBL/GenBank/DDBJ databases">
        <authorList>
            <person name="Delattre M."/>
        </authorList>
    </citation>
    <scope>NUCLEOTIDE SEQUENCE</scope>
    <source>
        <strain evidence="2">AF72</strain>
    </source>
</reference>
<comment type="caution">
    <text evidence="2">The sequence shown here is derived from an EMBL/GenBank/DDBJ whole genome shotgun (WGS) entry which is preliminary data.</text>
</comment>
<name>A0AA36C7Q8_9BILA</name>
<dbReference type="AlphaFoldDB" id="A0AA36C7Q8"/>
<dbReference type="Proteomes" id="UP001177023">
    <property type="component" value="Unassembled WGS sequence"/>
</dbReference>
<feature type="region of interest" description="Disordered" evidence="1">
    <location>
        <begin position="179"/>
        <end position="234"/>
    </location>
</feature>
<feature type="compositionally biased region" description="Low complexity" evidence="1">
    <location>
        <begin position="111"/>
        <end position="127"/>
    </location>
</feature>
<gene>
    <name evidence="2" type="ORF">MSPICULIGERA_LOCUS2034</name>
</gene>
<feature type="non-terminal residue" evidence="2">
    <location>
        <position position="309"/>
    </location>
</feature>